<protein>
    <submittedName>
        <fullName evidence="1">S-adenosyl-L-methionine-dependent methyltransferase</fullName>
    </submittedName>
</protein>
<reference evidence="1" key="1">
    <citation type="journal article" date="2019" name="Sci. Rep.">
        <title>Draft genome of Tanacetum cinerariifolium, the natural source of mosquito coil.</title>
        <authorList>
            <person name="Yamashiro T."/>
            <person name="Shiraishi A."/>
            <person name="Satake H."/>
            <person name="Nakayama K."/>
        </authorList>
    </citation>
    <scope>NUCLEOTIDE SEQUENCE</scope>
</reference>
<dbReference type="PANTHER" id="PTHR44067:SF7">
    <property type="entry name" value="METHYLTRANSFERASE TYPE 11 DOMAIN-CONTAINING PROTEIN"/>
    <property type="match status" value="1"/>
</dbReference>
<name>A0A6L2KHG0_TANCI</name>
<dbReference type="InterPro" id="IPR053223">
    <property type="entry name" value="Prob_Methyltransferase"/>
</dbReference>
<gene>
    <name evidence="1" type="ORF">Tci_019383</name>
</gene>
<dbReference type="GO" id="GO:0032259">
    <property type="term" value="P:methylation"/>
    <property type="evidence" value="ECO:0007669"/>
    <property type="project" value="UniProtKB-KW"/>
</dbReference>
<keyword evidence="1" id="KW-0808">Transferase</keyword>
<evidence type="ECO:0000313" key="1">
    <source>
        <dbReference type="EMBL" id="GEU47405.1"/>
    </source>
</evidence>
<sequence>MANEPNEVRHAIFRRLRTEQEKKLTLVNNLLVNSHLNSSPSQHQKSYLCLVNRKRDQRGFDDCKDCFDLRGREKTRWTDSNNRDGIDFGIDQVLEVKKNGTIQIGGGGSWLEEGRSEEDGRRRWWWLEEGRQ</sequence>
<keyword evidence="1" id="KW-0489">Methyltransferase</keyword>
<dbReference type="EMBL" id="BKCJ010002267">
    <property type="protein sequence ID" value="GEU47405.1"/>
    <property type="molecule type" value="Genomic_DNA"/>
</dbReference>
<organism evidence="1">
    <name type="scientific">Tanacetum cinerariifolium</name>
    <name type="common">Dalmatian daisy</name>
    <name type="synonym">Chrysanthemum cinerariifolium</name>
    <dbReference type="NCBI Taxonomy" id="118510"/>
    <lineage>
        <taxon>Eukaryota</taxon>
        <taxon>Viridiplantae</taxon>
        <taxon>Streptophyta</taxon>
        <taxon>Embryophyta</taxon>
        <taxon>Tracheophyta</taxon>
        <taxon>Spermatophyta</taxon>
        <taxon>Magnoliopsida</taxon>
        <taxon>eudicotyledons</taxon>
        <taxon>Gunneridae</taxon>
        <taxon>Pentapetalae</taxon>
        <taxon>asterids</taxon>
        <taxon>campanulids</taxon>
        <taxon>Asterales</taxon>
        <taxon>Asteraceae</taxon>
        <taxon>Asteroideae</taxon>
        <taxon>Anthemideae</taxon>
        <taxon>Anthemidinae</taxon>
        <taxon>Tanacetum</taxon>
    </lineage>
</organism>
<dbReference type="PANTHER" id="PTHR44067">
    <property type="entry name" value="S-ADENOSYL-L-METHIONINE-DEPENDENT METHYLTRANSFERASE SUPERFAMILY PROTEIN-RELATED"/>
    <property type="match status" value="1"/>
</dbReference>
<comment type="caution">
    <text evidence="1">The sequence shown here is derived from an EMBL/GenBank/DDBJ whole genome shotgun (WGS) entry which is preliminary data.</text>
</comment>
<dbReference type="AlphaFoldDB" id="A0A6L2KHG0"/>
<accession>A0A6L2KHG0</accession>
<proteinExistence type="predicted"/>
<dbReference type="GO" id="GO:0008168">
    <property type="term" value="F:methyltransferase activity"/>
    <property type="evidence" value="ECO:0007669"/>
    <property type="project" value="UniProtKB-KW"/>
</dbReference>